<reference evidence="9 10" key="1">
    <citation type="submission" date="2017-05" db="EMBL/GenBank/DDBJ databases">
        <authorList>
            <person name="Varghese N."/>
            <person name="Submissions S."/>
        </authorList>
    </citation>
    <scope>NUCLEOTIDE SEQUENCE [LARGE SCALE GENOMIC DNA]</scope>
    <source>
        <strain evidence="9 10">DSM 15949</strain>
    </source>
</reference>
<proteinExistence type="predicted"/>
<accession>A0ABY1NX50</accession>
<protein>
    <submittedName>
        <fullName evidence="9">Cytochrome c</fullName>
    </submittedName>
</protein>
<evidence type="ECO:0000256" key="1">
    <source>
        <dbReference type="ARBA" id="ARBA00022448"/>
    </source>
</evidence>
<dbReference type="InterPro" id="IPR009056">
    <property type="entry name" value="Cyt_c-like_dom"/>
</dbReference>
<feature type="coiled-coil region" evidence="7">
    <location>
        <begin position="36"/>
        <end position="70"/>
    </location>
</feature>
<dbReference type="PROSITE" id="PS51007">
    <property type="entry name" value="CYTC"/>
    <property type="match status" value="2"/>
</dbReference>
<dbReference type="Pfam" id="PF00034">
    <property type="entry name" value="Cytochrom_C"/>
    <property type="match status" value="2"/>
</dbReference>
<keyword evidence="5 6" id="KW-0408">Iron</keyword>
<feature type="domain" description="Cytochrome c" evidence="8">
    <location>
        <begin position="129"/>
        <end position="217"/>
    </location>
</feature>
<evidence type="ECO:0000313" key="10">
    <source>
        <dbReference type="Proteomes" id="UP001157914"/>
    </source>
</evidence>
<keyword evidence="2 6" id="KW-0349">Heme</keyword>
<evidence type="ECO:0000256" key="6">
    <source>
        <dbReference type="PROSITE-ProRule" id="PRU00433"/>
    </source>
</evidence>
<dbReference type="EMBL" id="FXTT01000002">
    <property type="protein sequence ID" value="SMP20628.1"/>
    <property type="molecule type" value="Genomic_DNA"/>
</dbReference>
<sequence length="430" mass="46354">MSKSLKEIVLPVAGGTALALSAALLIANMDYGQTKIVSLENKVEQISLRAEDAAQRASKEAETVSQLRQKVAEIQAVAEERASAGSDMTEPAPTRDGAFGLGRGAMPEEVAAWDVDVLPDGRGLPEGRGDVFTGDEVFAEKCASCHGDFAEGVDNWPVLAGGFDTLADKDPVKTVGSYWPYLSTVWDYVHRSMPFGEAQTLTADETYAIVAYILYSNDLVDDDFELSHENFAEFEMYNTDGFVIDDRPELEYSNWRTEPCMEDCKPSVEITMRATFLDVTPEGGGDSVMNDASAEDTPTFVASAQTGDTTSGTETVAAVSASVDPELIASGKKVFRKCQACHDVGSGAKNKSGPHLNALIGRQMGSVEGFSYSKVFKTAHEEGKVWDEAALAEFLAKPKSYMKGTKMAFSGLRKEQDLDAITAYLKSVGE</sequence>
<keyword evidence="7" id="KW-0175">Coiled coil</keyword>
<organism evidence="9 10">
    <name type="scientific">Roseibium denhamense</name>
    <dbReference type="NCBI Taxonomy" id="76305"/>
    <lineage>
        <taxon>Bacteria</taxon>
        <taxon>Pseudomonadati</taxon>
        <taxon>Pseudomonadota</taxon>
        <taxon>Alphaproteobacteria</taxon>
        <taxon>Hyphomicrobiales</taxon>
        <taxon>Stappiaceae</taxon>
        <taxon>Roseibium</taxon>
    </lineage>
</organism>
<evidence type="ECO:0000259" key="8">
    <source>
        <dbReference type="PROSITE" id="PS51007"/>
    </source>
</evidence>
<evidence type="ECO:0000256" key="4">
    <source>
        <dbReference type="ARBA" id="ARBA00022982"/>
    </source>
</evidence>
<evidence type="ECO:0000313" key="9">
    <source>
        <dbReference type="EMBL" id="SMP20628.1"/>
    </source>
</evidence>
<dbReference type="InterPro" id="IPR036909">
    <property type="entry name" value="Cyt_c-like_dom_sf"/>
</dbReference>
<keyword evidence="4" id="KW-0249">Electron transport</keyword>
<evidence type="ECO:0000256" key="2">
    <source>
        <dbReference type="ARBA" id="ARBA00022617"/>
    </source>
</evidence>
<dbReference type="PANTHER" id="PTHR11961">
    <property type="entry name" value="CYTOCHROME C"/>
    <property type="match status" value="1"/>
</dbReference>
<name>A0ABY1NX50_9HYPH</name>
<keyword evidence="1" id="KW-0813">Transport</keyword>
<evidence type="ECO:0000256" key="3">
    <source>
        <dbReference type="ARBA" id="ARBA00022723"/>
    </source>
</evidence>
<dbReference type="Gene3D" id="1.10.760.10">
    <property type="entry name" value="Cytochrome c-like domain"/>
    <property type="match status" value="2"/>
</dbReference>
<dbReference type="PRINTS" id="PR00604">
    <property type="entry name" value="CYTCHRMECIAB"/>
</dbReference>
<feature type="domain" description="Cytochrome c" evidence="8">
    <location>
        <begin position="326"/>
        <end position="429"/>
    </location>
</feature>
<dbReference type="RefSeq" id="WP_155190032.1">
    <property type="nucleotide sequence ID" value="NZ_BAAAEA010000003.1"/>
</dbReference>
<keyword evidence="10" id="KW-1185">Reference proteome</keyword>
<dbReference type="Proteomes" id="UP001157914">
    <property type="component" value="Unassembled WGS sequence"/>
</dbReference>
<evidence type="ECO:0000256" key="5">
    <source>
        <dbReference type="ARBA" id="ARBA00023004"/>
    </source>
</evidence>
<dbReference type="InterPro" id="IPR002327">
    <property type="entry name" value="Cyt_c_1A/1B"/>
</dbReference>
<comment type="caution">
    <text evidence="9">The sequence shown here is derived from an EMBL/GenBank/DDBJ whole genome shotgun (WGS) entry which is preliminary data.</text>
</comment>
<gene>
    <name evidence="9" type="ORF">SAMN06265374_2127</name>
</gene>
<dbReference type="SUPFAM" id="SSF46626">
    <property type="entry name" value="Cytochrome c"/>
    <property type="match status" value="2"/>
</dbReference>
<keyword evidence="3 6" id="KW-0479">Metal-binding</keyword>
<evidence type="ECO:0000256" key="7">
    <source>
        <dbReference type="SAM" id="Coils"/>
    </source>
</evidence>